<feature type="transmembrane region" description="Helical" evidence="9">
    <location>
        <begin position="212"/>
        <end position="236"/>
    </location>
</feature>
<feature type="region of interest" description="Disordered" evidence="8">
    <location>
        <begin position="418"/>
        <end position="444"/>
    </location>
</feature>
<evidence type="ECO:0000256" key="5">
    <source>
        <dbReference type="ARBA" id="ARBA00022989"/>
    </source>
</evidence>
<evidence type="ECO:0000256" key="2">
    <source>
        <dbReference type="ARBA" id="ARBA00022475"/>
    </source>
</evidence>
<protein>
    <submittedName>
        <fullName evidence="11">Acyltransferase family protein</fullName>
        <ecNumber evidence="11">2.3.1.-</ecNumber>
    </submittedName>
</protein>
<comment type="caution">
    <text evidence="11">The sequence shown here is derived from an EMBL/GenBank/DDBJ whole genome shotgun (WGS) entry which is preliminary data.</text>
</comment>
<keyword evidence="5 9" id="KW-1133">Transmembrane helix</keyword>
<feature type="domain" description="Acyltransferase 3" evidence="10">
    <location>
        <begin position="15"/>
        <end position="353"/>
    </location>
</feature>
<evidence type="ECO:0000256" key="9">
    <source>
        <dbReference type="SAM" id="Phobius"/>
    </source>
</evidence>
<sequence>MPSGSGEAANPARFSGLDGLRALAVAAVVAYHLFPQALPGGFVGVDVFFVISGFLITRLLVAERDATGRISLGRFWQRRVRRLVPALAIVVVASCTAAWVIEGDVLVGLGWQVLGAATFSYNWLSIASDANYFSASAPELLRNLWSLAVEEQFYLVWPIALLGLLLLRNARLRIALVAGLAMASGIWMAALYEPGGDPTRVYYGSDTHGFGLTIGATLALLTTARPLARPIVAAAFSRFEDRVLPWVGIVALLGIVLFFWFLPETDSASYRGGLFIASLLTAAVILAAIRGRRLGRFLDTAPLRFIGERSYGIYLWHWPVIVLVRAVWPARMSDPGAVVGTGLVALIISVVAALLSYRLLEQPIRRHGLRGLLPAAGRIARRSRTRRQFVAAAAVLGVLLCVGTGAAIVSAPETTTAQTRIQQGQEALDASPPSAPPPSTPTPTLARIPGGDQITAVGDSVMLASAPELQAAFPGIAIDASVSRGLYAAPDILSALDQAGALRTVVVLGLGTNGPIEQDSLDRVLDIVGPDRSIVLVNAFADRDWTVGVNEMLADCSARNRNVELANWHDAIATHTDVLADDNIHPGPTGAQIYADSIMAALRRLVEPPPLPGPGGYR</sequence>
<dbReference type="Pfam" id="PF01757">
    <property type="entry name" value="Acyl_transf_3"/>
    <property type="match status" value="1"/>
</dbReference>
<evidence type="ECO:0000256" key="4">
    <source>
        <dbReference type="ARBA" id="ARBA00022692"/>
    </source>
</evidence>
<feature type="transmembrane region" description="Helical" evidence="9">
    <location>
        <begin position="174"/>
        <end position="192"/>
    </location>
</feature>
<accession>A0ABW1VIQ9</accession>
<feature type="transmembrane region" description="Helical" evidence="9">
    <location>
        <begin position="340"/>
        <end position="360"/>
    </location>
</feature>
<dbReference type="EC" id="2.3.1.-" evidence="11"/>
<gene>
    <name evidence="11" type="ORF">ACFQB0_12340</name>
</gene>
<organism evidence="11 12">
    <name type="scientific">Luethyella okanaganae</name>
    <dbReference type="NCBI Taxonomy" id="69372"/>
    <lineage>
        <taxon>Bacteria</taxon>
        <taxon>Bacillati</taxon>
        <taxon>Actinomycetota</taxon>
        <taxon>Actinomycetes</taxon>
        <taxon>Micrococcales</taxon>
        <taxon>Microbacteriaceae</taxon>
        <taxon>Luethyella</taxon>
    </lineage>
</organism>
<keyword evidence="3 11" id="KW-0808">Transferase</keyword>
<dbReference type="InterPro" id="IPR050879">
    <property type="entry name" value="Acyltransferase_3"/>
</dbReference>
<feature type="transmembrane region" description="Helical" evidence="9">
    <location>
        <begin position="40"/>
        <end position="61"/>
    </location>
</feature>
<keyword evidence="12" id="KW-1185">Reference proteome</keyword>
<dbReference type="RefSeq" id="WP_386732042.1">
    <property type="nucleotide sequence ID" value="NZ_JBHSTP010000003.1"/>
</dbReference>
<evidence type="ECO:0000256" key="8">
    <source>
        <dbReference type="SAM" id="MobiDB-lite"/>
    </source>
</evidence>
<comment type="subcellular location">
    <subcellularLocation>
        <location evidence="1">Cell membrane</location>
        <topology evidence="1">Multi-pass membrane protein</topology>
    </subcellularLocation>
</comment>
<dbReference type="EMBL" id="JBHSTP010000003">
    <property type="protein sequence ID" value="MFC6356896.1"/>
    <property type="molecule type" value="Genomic_DNA"/>
</dbReference>
<evidence type="ECO:0000313" key="12">
    <source>
        <dbReference type="Proteomes" id="UP001596306"/>
    </source>
</evidence>
<dbReference type="CDD" id="cd01840">
    <property type="entry name" value="SGNH_hydrolase_yrhL_like"/>
    <property type="match status" value="1"/>
</dbReference>
<dbReference type="SUPFAM" id="SSF52266">
    <property type="entry name" value="SGNH hydrolase"/>
    <property type="match status" value="1"/>
</dbReference>
<keyword evidence="6 9" id="KW-0472">Membrane</keyword>
<feature type="transmembrane region" description="Helical" evidence="9">
    <location>
        <begin position="268"/>
        <end position="289"/>
    </location>
</feature>
<keyword evidence="2" id="KW-1003">Cell membrane</keyword>
<evidence type="ECO:0000259" key="10">
    <source>
        <dbReference type="Pfam" id="PF01757"/>
    </source>
</evidence>
<keyword evidence="4 9" id="KW-0812">Transmembrane</keyword>
<keyword evidence="7 11" id="KW-0012">Acyltransferase</keyword>
<dbReference type="PANTHER" id="PTHR23028">
    <property type="entry name" value="ACETYLTRANSFERASE"/>
    <property type="match status" value="1"/>
</dbReference>
<evidence type="ECO:0000256" key="7">
    <source>
        <dbReference type="ARBA" id="ARBA00023315"/>
    </source>
</evidence>
<reference evidence="12" key="1">
    <citation type="journal article" date="2019" name="Int. J. Syst. Evol. Microbiol.">
        <title>The Global Catalogue of Microorganisms (GCM) 10K type strain sequencing project: providing services to taxonomists for standard genome sequencing and annotation.</title>
        <authorList>
            <consortium name="The Broad Institute Genomics Platform"/>
            <consortium name="The Broad Institute Genome Sequencing Center for Infectious Disease"/>
            <person name="Wu L."/>
            <person name="Ma J."/>
        </authorList>
    </citation>
    <scope>NUCLEOTIDE SEQUENCE [LARGE SCALE GENOMIC DNA]</scope>
    <source>
        <strain evidence="12">CCUG 43304</strain>
    </source>
</reference>
<dbReference type="GO" id="GO:0016746">
    <property type="term" value="F:acyltransferase activity"/>
    <property type="evidence" value="ECO:0007669"/>
    <property type="project" value="UniProtKB-KW"/>
</dbReference>
<evidence type="ECO:0000256" key="3">
    <source>
        <dbReference type="ARBA" id="ARBA00022679"/>
    </source>
</evidence>
<dbReference type="Gene3D" id="3.40.50.1110">
    <property type="entry name" value="SGNH hydrolase"/>
    <property type="match status" value="1"/>
</dbReference>
<dbReference type="Proteomes" id="UP001596306">
    <property type="component" value="Unassembled WGS sequence"/>
</dbReference>
<name>A0ABW1VIQ9_9MICO</name>
<feature type="transmembrane region" description="Helical" evidence="9">
    <location>
        <begin position="82"/>
        <end position="101"/>
    </location>
</feature>
<feature type="transmembrane region" description="Helical" evidence="9">
    <location>
        <begin position="310"/>
        <end position="328"/>
    </location>
</feature>
<dbReference type="InterPro" id="IPR002656">
    <property type="entry name" value="Acyl_transf_3_dom"/>
</dbReference>
<feature type="transmembrane region" description="Helical" evidence="9">
    <location>
        <begin position="389"/>
        <end position="411"/>
    </location>
</feature>
<proteinExistence type="predicted"/>
<evidence type="ECO:0000256" key="1">
    <source>
        <dbReference type="ARBA" id="ARBA00004651"/>
    </source>
</evidence>
<feature type="transmembrane region" description="Helical" evidence="9">
    <location>
        <begin position="144"/>
        <end position="167"/>
    </location>
</feature>
<evidence type="ECO:0000256" key="6">
    <source>
        <dbReference type="ARBA" id="ARBA00023136"/>
    </source>
</evidence>
<feature type="transmembrane region" description="Helical" evidence="9">
    <location>
        <begin position="243"/>
        <end position="262"/>
    </location>
</feature>
<dbReference type="PANTHER" id="PTHR23028:SF53">
    <property type="entry name" value="ACYL_TRANSF_3 DOMAIN-CONTAINING PROTEIN"/>
    <property type="match status" value="1"/>
</dbReference>
<dbReference type="InterPro" id="IPR036514">
    <property type="entry name" value="SGNH_hydro_sf"/>
</dbReference>
<evidence type="ECO:0000313" key="11">
    <source>
        <dbReference type="EMBL" id="MFC6356896.1"/>
    </source>
</evidence>